<dbReference type="EMBL" id="AJMT01000086">
    <property type="protein sequence ID" value="EIG29184.1"/>
    <property type="molecule type" value="Genomic_DNA"/>
</dbReference>
<reference evidence="1 2" key="1">
    <citation type="submission" date="2012-04" db="EMBL/GenBank/DDBJ databases">
        <authorList>
            <person name="Harkins D.M."/>
            <person name="Madupu R."/>
            <person name="Durkin A.S."/>
            <person name="Torralba M."/>
            <person name="Methe B."/>
            <person name="Sutton G.G."/>
            <person name="Nelson K.E."/>
        </authorList>
    </citation>
    <scope>NUCLEOTIDE SEQUENCE [LARGE SCALE GENOMIC DNA]</scope>
    <source>
        <strain evidence="1 2">VK64</strain>
    </source>
</reference>
<comment type="caution">
    <text evidence="1">The sequence shown here is derived from an EMBL/GenBank/DDBJ whole genome shotgun (WGS) entry which is preliminary data.</text>
</comment>
<dbReference type="Proteomes" id="UP000004473">
    <property type="component" value="Unassembled WGS sequence"/>
</dbReference>
<evidence type="ECO:0000313" key="1">
    <source>
        <dbReference type="EMBL" id="EIG29184.1"/>
    </source>
</evidence>
<gene>
    <name evidence="1" type="ORF">HMPREF1051_1581</name>
</gene>
<dbReference type="AlphaFoldDB" id="I2NTM3"/>
<protein>
    <submittedName>
        <fullName evidence="1">Uncharacterized protein</fullName>
    </submittedName>
</protein>
<organism evidence="1 2">
    <name type="scientific">Neisseria sicca VK64</name>
    <dbReference type="NCBI Taxonomy" id="1095748"/>
    <lineage>
        <taxon>Bacteria</taxon>
        <taxon>Pseudomonadati</taxon>
        <taxon>Pseudomonadota</taxon>
        <taxon>Betaproteobacteria</taxon>
        <taxon>Neisseriales</taxon>
        <taxon>Neisseriaceae</taxon>
        <taxon>Neisseria</taxon>
    </lineage>
</organism>
<name>I2NTM3_NEISI</name>
<accession>I2NTM3</accession>
<evidence type="ECO:0000313" key="2">
    <source>
        <dbReference type="Proteomes" id="UP000004473"/>
    </source>
</evidence>
<proteinExistence type="predicted"/>
<sequence>MSARLGSKPRRCASNLKPRICASVGYAVFDDYYAQGSSEKFQATSLF</sequence>